<sequence>MHILHVVSGIDPKAGGVSQALQTMIKGLSQLSVQNTVVTLDDPQAVYLQHVTFPVFATGPAKSAWQYSADFLPWMKEHVTQYDWVIVHGLWQYHTYATHKALAQLKAKKPKLYVMPHGMLDPWFQRAAGRKLKAIRNWIFWQLIENKVVNQADGLLFTCEMEKTLAEIPFRPYSPKTEQVVSLGVEASPAFTPAMALAFQGKCPGLSRSFILFISRIHVKKGVDLLIDAYRRLKAEGIQLPQLVIAGPGLETAYGQEMQQRAGGDTDILFPGMLEGNAKWGGFHTCEAFILPSHQENFGIAVVEALACAKPVLISDQINIWKEIELEKAGMIENDTENGTYTLLQRWTALTGDQKQQMALRAKTAFETHFTMSQASRRMLRALNRN</sequence>
<organism evidence="3 4">
    <name type="scientific">Larkinella punicea</name>
    <dbReference type="NCBI Taxonomy" id="2315727"/>
    <lineage>
        <taxon>Bacteria</taxon>
        <taxon>Pseudomonadati</taxon>
        <taxon>Bacteroidota</taxon>
        <taxon>Cytophagia</taxon>
        <taxon>Cytophagales</taxon>
        <taxon>Spirosomataceae</taxon>
        <taxon>Larkinella</taxon>
    </lineage>
</organism>
<dbReference type="Pfam" id="PF00534">
    <property type="entry name" value="Glycos_transf_1"/>
    <property type="match status" value="1"/>
</dbReference>
<dbReference type="Gene3D" id="3.40.50.2000">
    <property type="entry name" value="Glycogen Phosphorylase B"/>
    <property type="match status" value="2"/>
</dbReference>
<dbReference type="RefSeq" id="WP_114406892.1">
    <property type="nucleotide sequence ID" value="NZ_QOWE01000011.1"/>
</dbReference>
<protein>
    <submittedName>
        <fullName evidence="3">Glycosyltransferase</fullName>
    </submittedName>
</protein>
<evidence type="ECO:0000259" key="1">
    <source>
        <dbReference type="Pfam" id="PF00534"/>
    </source>
</evidence>
<comment type="caution">
    <text evidence="3">The sequence shown here is derived from an EMBL/GenBank/DDBJ whole genome shotgun (WGS) entry which is preliminary data.</text>
</comment>
<dbReference type="InterPro" id="IPR050194">
    <property type="entry name" value="Glycosyltransferase_grp1"/>
</dbReference>
<dbReference type="EMBL" id="QOWE01000011">
    <property type="protein sequence ID" value="RCR68842.1"/>
    <property type="molecule type" value="Genomic_DNA"/>
</dbReference>
<evidence type="ECO:0000313" key="3">
    <source>
        <dbReference type="EMBL" id="RCR68842.1"/>
    </source>
</evidence>
<gene>
    <name evidence="3" type="ORF">DUE52_15285</name>
</gene>
<reference evidence="3 4" key="1">
    <citation type="submission" date="2018-07" db="EMBL/GenBank/DDBJ databases">
        <title>Genome analysis of Larkinella rosea.</title>
        <authorList>
            <person name="Zhou Z."/>
            <person name="Wang G."/>
        </authorList>
    </citation>
    <scope>NUCLEOTIDE SEQUENCE [LARGE SCALE GENOMIC DNA]</scope>
    <source>
        <strain evidence="4">zzj9</strain>
    </source>
</reference>
<dbReference type="SUPFAM" id="SSF53756">
    <property type="entry name" value="UDP-Glycosyltransferase/glycogen phosphorylase"/>
    <property type="match status" value="1"/>
</dbReference>
<dbReference type="PANTHER" id="PTHR45947">
    <property type="entry name" value="SULFOQUINOVOSYL TRANSFERASE SQD2"/>
    <property type="match status" value="1"/>
</dbReference>
<feature type="domain" description="Glycosyltransferase subfamily 4-like N-terminal" evidence="2">
    <location>
        <begin position="15"/>
        <end position="163"/>
    </location>
</feature>
<evidence type="ECO:0000259" key="2">
    <source>
        <dbReference type="Pfam" id="PF13439"/>
    </source>
</evidence>
<feature type="domain" description="Glycosyl transferase family 1" evidence="1">
    <location>
        <begin position="209"/>
        <end position="324"/>
    </location>
</feature>
<dbReference type="Pfam" id="PF13439">
    <property type="entry name" value="Glyco_transf_4"/>
    <property type="match status" value="1"/>
</dbReference>
<dbReference type="OrthoDB" id="9790710at2"/>
<dbReference type="PANTHER" id="PTHR45947:SF3">
    <property type="entry name" value="SULFOQUINOVOSYL TRANSFERASE SQD2"/>
    <property type="match status" value="1"/>
</dbReference>
<dbReference type="InterPro" id="IPR028098">
    <property type="entry name" value="Glyco_trans_4-like_N"/>
</dbReference>
<keyword evidence="3" id="KW-0808">Transferase</keyword>
<dbReference type="Proteomes" id="UP000253383">
    <property type="component" value="Unassembled WGS sequence"/>
</dbReference>
<dbReference type="AlphaFoldDB" id="A0A368JMW0"/>
<proteinExistence type="predicted"/>
<name>A0A368JMW0_9BACT</name>
<accession>A0A368JMW0</accession>
<dbReference type="GO" id="GO:0016757">
    <property type="term" value="F:glycosyltransferase activity"/>
    <property type="evidence" value="ECO:0007669"/>
    <property type="project" value="InterPro"/>
</dbReference>
<evidence type="ECO:0000313" key="4">
    <source>
        <dbReference type="Proteomes" id="UP000253383"/>
    </source>
</evidence>
<dbReference type="InterPro" id="IPR001296">
    <property type="entry name" value="Glyco_trans_1"/>
</dbReference>
<keyword evidence="4" id="KW-1185">Reference proteome</keyword>